<proteinExistence type="predicted"/>
<dbReference type="RefSeq" id="WP_139640293.1">
    <property type="nucleotide sequence ID" value="NZ_BAAAZS010000083.1"/>
</dbReference>
<keyword evidence="4" id="KW-1185">Reference proteome</keyword>
<comment type="caution">
    <text evidence="3">The sequence shown here is derived from an EMBL/GenBank/DDBJ whole genome shotgun (WGS) entry which is preliminary data.</text>
</comment>
<dbReference type="AlphaFoldDB" id="A0A5C4VFJ5"/>
<gene>
    <name evidence="3" type="ORF">FH715_02445</name>
</gene>
<accession>A0A5C4VFJ5</accession>
<evidence type="ECO:0000256" key="1">
    <source>
        <dbReference type="SAM" id="MobiDB-lite"/>
    </source>
</evidence>
<reference evidence="3 4" key="1">
    <citation type="submission" date="2019-06" db="EMBL/GenBank/DDBJ databases">
        <title>Draft genome of Streptomyces sedi sp. JCM16909.</title>
        <authorList>
            <person name="Klykleung N."/>
            <person name="Tanasupawat S."/>
            <person name="Kudo T."/>
            <person name="Yuki M."/>
            <person name="Ohkuma M."/>
        </authorList>
    </citation>
    <scope>NUCLEOTIDE SEQUENCE [LARGE SCALE GENOMIC DNA]</scope>
    <source>
        <strain evidence="3 4">JCM 16909</strain>
    </source>
</reference>
<evidence type="ECO:0000313" key="3">
    <source>
        <dbReference type="EMBL" id="TNM34542.1"/>
    </source>
</evidence>
<evidence type="ECO:0000256" key="2">
    <source>
        <dbReference type="SAM" id="SignalP"/>
    </source>
</evidence>
<feature type="chain" id="PRO_5022737196" description="Sortase" evidence="2">
    <location>
        <begin position="29"/>
        <end position="306"/>
    </location>
</feature>
<feature type="signal peptide" evidence="2">
    <location>
        <begin position="1"/>
        <end position="28"/>
    </location>
</feature>
<keyword evidence="2" id="KW-0732">Signal</keyword>
<feature type="compositionally biased region" description="Gly residues" evidence="1">
    <location>
        <begin position="127"/>
        <end position="136"/>
    </location>
</feature>
<feature type="compositionally biased region" description="Basic and acidic residues" evidence="1">
    <location>
        <begin position="153"/>
        <end position="222"/>
    </location>
</feature>
<sequence>MGITRSLTLTLCAAATVTAAVGAAPARAADGRSGEGDAVLVTPARPLPGEGVGLLVPECAGAESGEAVSLAFSGTVRLTPGQPGGGLVGEARIDAETVPGHHPIQVTCGQPDGALYGLVTVGGGAPAADHAGGGGDPTAEGPEPLGAPASEPTPERGGRAEDGERGEQGERGEHGERCGPGHEKPERPEKPEHTDRPGHTERPEHTEHSERPDDRRDGEGRGTGHGTGHGTDERCRHDGGREHGASPSAPVRAGGGGTAASLSSTPAQPAVSWGDALPASLALLAGGGATWAVRRLRSRSGSRAGR</sequence>
<dbReference type="Proteomes" id="UP000311713">
    <property type="component" value="Unassembled WGS sequence"/>
</dbReference>
<protein>
    <recommendedName>
        <fullName evidence="5">Sortase</fullName>
    </recommendedName>
</protein>
<organism evidence="3 4">
    <name type="scientific">Streptomyces sedi</name>
    <dbReference type="NCBI Taxonomy" id="555059"/>
    <lineage>
        <taxon>Bacteria</taxon>
        <taxon>Bacillati</taxon>
        <taxon>Actinomycetota</taxon>
        <taxon>Actinomycetes</taxon>
        <taxon>Kitasatosporales</taxon>
        <taxon>Streptomycetaceae</taxon>
        <taxon>Streptomyces</taxon>
    </lineage>
</organism>
<evidence type="ECO:0000313" key="4">
    <source>
        <dbReference type="Proteomes" id="UP000311713"/>
    </source>
</evidence>
<dbReference type="EMBL" id="VDGT01000001">
    <property type="protein sequence ID" value="TNM34542.1"/>
    <property type="molecule type" value="Genomic_DNA"/>
</dbReference>
<feature type="compositionally biased region" description="Basic and acidic residues" evidence="1">
    <location>
        <begin position="230"/>
        <end position="244"/>
    </location>
</feature>
<feature type="region of interest" description="Disordered" evidence="1">
    <location>
        <begin position="127"/>
        <end position="271"/>
    </location>
</feature>
<dbReference type="OrthoDB" id="4329722at2"/>
<evidence type="ECO:0008006" key="5">
    <source>
        <dbReference type="Google" id="ProtNLM"/>
    </source>
</evidence>
<name>A0A5C4VFJ5_9ACTN</name>